<proteinExistence type="predicted"/>
<dbReference type="Proteomes" id="UP000573599">
    <property type="component" value="Unassembled WGS sequence"/>
</dbReference>
<protein>
    <submittedName>
        <fullName evidence="2">Uncharacterized protein</fullName>
    </submittedName>
</protein>
<sequence length="181" mass="18808">MREGRAAGVDEARADALMDLIHSRATGSFVVQLAVPAAELDRSGRSASVTQGPRRFGTSVPGGRVNGDREADDVVTVTGFGMSGPTQVRRAWVESLSQVTAREVTARRVPAREVTGGEPSRPGARREVVACHAESGALVAIEDPVATRRGRATVSHAYRPPPALVELSKPGTGGAGFLGAS</sequence>
<evidence type="ECO:0000313" key="3">
    <source>
        <dbReference type="Proteomes" id="UP000573599"/>
    </source>
</evidence>
<name>A0A852WH59_9MICO</name>
<evidence type="ECO:0000313" key="2">
    <source>
        <dbReference type="EMBL" id="NYG08109.1"/>
    </source>
</evidence>
<feature type="compositionally biased region" description="Gly residues" evidence="1">
    <location>
        <begin position="171"/>
        <end position="181"/>
    </location>
</feature>
<dbReference type="AlphaFoldDB" id="A0A852WH59"/>
<accession>A0A852WH59</accession>
<gene>
    <name evidence="2" type="ORF">BJ986_002596</name>
</gene>
<feature type="region of interest" description="Disordered" evidence="1">
    <location>
        <begin position="162"/>
        <end position="181"/>
    </location>
</feature>
<feature type="region of interest" description="Disordered" evidence="1">
    <location>
        <begin position="41"/>
        <end position="69"/>
    </location>
</feature>
<dbReference type="EMBL" id="JACCAB010000001">
    <property type="protein sequence ID" value="NYG08109.1"/>
    <property type="molecule type" value="Genomic_DNA"/>
</dbReference>
<organism evidence="2 3">
    <name type="scientific">Pedococcus badiiscoriae</name>
    <dbReference type="NCBI Taxonomy" id="642776"/>
    <lineage>
        <taxon>Bacteria</taxon>
        <taxon>Bacillati</taxon>
        <taxon>Actinomycetota</taxon>
        <taxon>Actinomycetes</taxon>
        <taxon>Micrococcales</taxon>
        <taxon>Intrasporangiaceae</taxon>
        <taxon>Pedococcus</taxon>
    </lineage>
</organism>
<dbReference type="RefSeq" id="WP_179422360.1">
    <property type="nucleotide sequence ID" value="NZ_JACCAB010000001.1"/>
</dbReference>
<evidence type="ECO:0000256" key="1">
    <source>
        <dbReference type="SAM" id="MobiDB-lite"/>
    </source>
</evidence>
<keyword evidence="3" id="KW-1185">Reference proteome</keyword>
<comment type="caution">
    <text evidence="2">The sequence shown here is derived from an EMBL/GenBank/DDBJ whole genome shotgun (WGS) entry which is preliminary data.</text>
</comment>
<reference evidence="2 3" key="1">
    <citation type="submission" date="2020-07" db="EMBL/GenBank/DDBJ databases">
        <title>Sequencing the genomes of 1000 actinobacteria strains.</title>
        <authorList>
            <person name="Klenk H.-P."/>
        </authorList>
    </citation>
    <scope>NUCLEOTIDE SEQUENCE [LARGE SCALE GENOMIC DNA]</scope>
    <source>
        <strain evidence="2 3">DSM 23987</strain>
    </source>
</reference>